<feature type="domain" description="C2H2-type" evidence="10">
    <location>
        <begin position="401"/>
        <end position="429"/>
    </location>
</feature>
<dbReference type="InterPro" id="IPR050888">
    <property type="entry name" value="ZnF_C2H2-type_TF"/>
</dbReference>
<evidence type="ECO:0000256" key="8">
    <source>
        <dbReference type="SAM" id="Coils"/>
    </source>
</evidence>
<dbReference type="InterPro" id="IPR036236">
    <property type="entry name" value="Znf_C2H2_sf"/>
</dbReference>
<dbReference type="SUPFAM" id="SSF57667">
    <property type="entry name" value="beta-beta-alpha zinc fingers"/>
    <property type="match status" value="1"/>
</dbReference>
<evidence type="ECO:0000256" key="2">
    <source>
        <dbReference type="ARBA" id="ARBA00022723"/>
    </source>
</evidence>
<keyword evidence="3" id="KW-0677">Repeat</keyword>
<dbReference type="PROSITE" id="PS50157">
    <property type="entry name" value="ZINC_FINGER_C2H2_2"/>
    <property type="match status" value="2"/>
</dbReference>
<comment type="subcellular location">
    <subcellularLocation>
        <location evidence="1">Nucleus</location>
    </subcellularLocation>
</comment>
<proteinExistence type="predicted"/>
<dbReference type="EMBL" id="CAXLJM020000033">
    <property type="protein sequence ID" value="CAL8101268.1"/>
    <property type="molecule type" value="Genomic_DNA"/>
</dbReference>
<protein>
    <recommendedName>
        <fullName evidence="10">C2H2-type domain-containing protein</fullName>
    </recommendedName>
</protein>
<gene>
    <name evidence="11" type="ORF">ODALV1_LOCUS10788</name>
</gene>
<keyword evidence="8" id="KW-0175">Coiled coil</keyword>
<keyword evidence="2" id="KW-0479">Metal-binding</keyword>
<keyword evidence="5" id="KW-0862">Zinc</keyword>
<organism evidence="11 12">
    <name type="scientific">Orchesella dallaii</name>
    <dbReference type="NCBI Taxonomy" id="48710"/>
    <lineage>
        <taxon>Eukaryota</taxon>
        <taxon>Metazoa</taxon>
        <taxon>Ecdysozoa</taxon>
        <taxon>Arthropoda</taxon>
        <taxon>Hexapoda</taxon>
        <taxon>Collembola</taxon>
        <taxon>Entomobryomorpha</taxon>
        <taxon>Entomobryoidea</taxon>
        <taxon>Orchesellidae</taxon>
        <taxon>Orchesellinae</taxon>
        <taxon>Orchesella</taxon>
    </lineage>
</organism>
<evidence type="ECO:0000256" key="6">
    <source>
        <dbReference type="ARBA" id="ARBA00023242"/>
    </source>
</evidence>
<evidence type="ECO:0000256" key="4">
    <source>
        <dbReference type="ARBA" id="ARBA00022771"/>
    </source>
</evidence>
<evidence type="ECO:0000259" key="10">
    <source>
        <dbReference type="PROSITE" id="PS50157"/>
    </source>
</evidence>
<feature type="coiled-coil region" evidence="8">
    <location>
        <begin position="177"/>
        <end position="232"/>
    </location>
</feature>
<dbReference type="SMART" id="SM00355">
    <property type="entry name" value="ZnF_C2H2"/>
    <property type="match status" value="2"/>
</dbReference>
<keyword evidence="4 7" id="KW-0863">Zinc-finger</keyword>
<evidence type="ECO:0000313" key="11">
    <source>
        <dbReference type="EMBL" id="CAL8101268.1"/>
    </source>
</evidence>
<name>A0ABP1QGG7_9HEXA</name>
<keyword evidence="6" id="KW-0539">Nucleus</keyword>
<accession>A0ABP1QGG7</accession>
<evidence type="ECO:0000256" key="3">
    <source>
        <dbReference type="ARBA" id="ARBA00022737"/>
    </source>
</evidence>
<evidence type="ECO:0000256" key="1">
    <source>
        <dbReference type="ARBA" id="ARBA00004123"/>
    </source>
</evidence>
<feature type="compositionally biased region" description="Low complexity" evidence="9">
    <location>
        <begin position="24"/>
        <end position="34"/>
    </location>
</feature>
<reference evidence="11 12" key="1">
    <citation type="submission" date="2024-08" db="EMBL/GenBank/DDBJ databases">
        <authorList>
            <person name="Cucini C."/>
            <person name="Frati F."/>
        </authorList>
    </citation>
    <scope>NUCLEOTIDE SEQUENCE [LARGE SCALE GENOMIC DNA]</scope>
</reference>
<sequence>MPPLANTEDSKPCIRALIADRIDSSGSGSSISKGQHVARRHPQPASSGIHVLHQLPMRYAGYDGSGSATVIRHNSFGMGMSSSHPLPFIPRSRLPPGVNPSMVRHRVFVIPKQAGQSHSSVKAICQSSPALVVRRHVPTSTRSVSTEVSTQQWEEMEKKVADFHIYKAAFEDKMRKEMESKEKSNSLENQVNTLTKENLELRDKIEKLMEVVQKTESEKQNLIQKASDEVKEFKWKQSCYQNEIQRFEKRLQKMHAINSNLIEDWKELGKKHISAMAAFDDSQDYAMDDLEIDTIQQRSRNQVEEEPEETMSGQGQVGEDCLENCRPITRLISGTLPPPLVKLPVSTHMKRTIPTVQIHHATDLSSEGINSYTCTCGKTFSQMKRLNHHVRTSQRNLQKSFSCTFCPRRFTWGYMLRNHEMHVHKILRPKGHVACQICGSHFPSWKQLAHHKLQKHSRRKKTPACVQKISGTVHRRSI</sequence>
<feature type="domain" description="C2H2-type" evidence="10">
    <location>
        <begin position="433"/>
        <end position="461"/>
    </location>
</feature>
<evidence type="ECO:0000256" key="7">
    <source>
        <dbReference type="PROSITE-ProRule" id="PRU00042"/>
    </source>
</evidence>
<dbReference type="InterPro" id="IPR013087">
    <property type="entry name" value="Znf_C2H2_type"/>
</dbReference>
<dbReference type="PANTHER" id="PTHR24406">
    <property type="entry name" value="TRANSCRIPTIONAL REPRESSOR CTCFL-RELATED"/>
    <property type="match status" value="1"/>
</dbReference>
<dbReference type="PROSITE" id="PS00028">
    <property type="entry name" value="ZINC_FINGER_C2H2_1"/>
    <property type="match status" value="2"/>
</dbReference>
<evidence type="ECO:0000313" key="12">
    <source>
        <dbReference type="Proteomes" id="UP001642540"/>
    </source>
</evidence>
<feature type="region of interest" description="Disordered" evidence="9">
    <location>
        <begin position="24"/>
        <end position="45"/>
    </location>
</feature>
<dbReference type="Gene3D" id="3.30.160.60">
    <property type="entry name" value="Classic Zinc Finger"/>
    <property type="match status" value="1"/>
</dbReference>
<comment type="caution">
    <text evidence="11">The sequence shown here is derived from an EMBL/GenBank/DDBJ whole genome shotgun (WGS) entry which is preliminary data.</text>
</comment>
<dbReference type="Proteomes" id="UP001642540">
    <property type="component" value="Unassembled WGS sequence"/>
</dbReference>
<evidence type="ECO:0000256" key="9">
    <source>
        <dbReference type="SAM" id="MobiDB-lite"/>
    </source>
</evidence>
<keyword evidence="12" id="KW-1185">Reference proteome</keyword>
<evidence type="ECO:0000256" key="5">
    <source>
        <dbReference type="ARBA" id="ARBA00022833"/>
    </source>
</evidence>